<protein>
    <submittedName>
        <fullName evidence="1">Uncharacterized protein</fullName>
    </submittedName>
</protein>
<name>A0A916YSN8_9BACT</name>
<keyword evidence="2" id="KW-1185">Reference proteome</keyword>
<accession>A0A916YSN8</accession>
<sequence>MFQRILVLMLLMMVEFSTVRSCFTSFKPSIEVQDIEDSNESEDASEDILVEKFFLSTPSFQFCTSNFLAKNAICDLVATSIQNPFRTIDSPPPKA</sequence>
<dbReference type="AlphaFoldDB" id="A0A916YSN8"/>
<dbReference type="RefSeq" id="WP_188766334.1">
    <property type="nucleotide sequence ID" value="NZ_BMKK01000004.1"/>
</dbReference>
<evidence type="ECO:0000313" key="1">
    <source>
        <dbReference type="EMBL" id="GGD59318.1"/>
    </source>
</evidence>
<reference evidence="1" key="2">
    <citation type="submission" date="2020-09" db="EMBL/GenBank/DDBJ databases">
        <authorList>
            <person name="Sun Q."/>
            <person name="Zhou Y."/>
        </authorList>
    </citation>
    <scope>NUCLEOTIDE SEQUENCE</scope>
    <source>
        <strain evidence="1">CGMCC 1.15958</strain>
    </source>
</reference>
<reference evidence="1" key="1">
    <citation type="journal article" date="2014" name="Int. J. Syst. Evol. Microbiol.">
        <title>Complete genome sequence of Corynebacterium casei LMG S-19264T (=DSM 44701T), isolated from a smear-ripened cheese.</title>
        <authorList>
            <consortium name="US DOE Joint Genome Institute (JGI-PGF)"/>
            <person name="Walter F."/>
            <person name="Albersmeier A."/>
            <person name="Kalinowski J."/>
            <person name="Ruckert C."/>
        </authorList>
    </citation>
    <scope>NUCLEOTIDE SEQUENCE</scope>
    <source>
        <strain evidence="1">CGMCC 1.15958</strain>
    </source>
</reference>
<gene>
    <name evidence="1" type="ORF">GCM10011514_24090</name>
</gene>
<evidence type="ECO:0000313" key="2">
    <source>
        <dbReference type="Proteomes" id="UP000609064"/>
    </source>
</evidence>
<dbReference type="Proteomes" id="UP000609064">
    <property type="component" value="Unassembled WGS sequence"/>
</dbReference>
<proteinExistence type="predicted"/>
<comment type="caution">
    <text evidence="1">The sequence shown here is derived from an EMBL/GenBank/DDBJ whole genome shotgun (WGS) entry which is preliminary data.</text>
</comment>
<organism evidence="1 2">
    <name type="scientific">Emticicia aquatilis</name>
    <dbReference type="NCBI Taxonomy" id="1537369"/>
    <lineage>
        <taxon>Bacteria</taxon>
        <taxon>Pseudomonadati</taxon>
        <taxon>Bacteroidota</taxon>
        <taxon>Cytophagia</taxon>
        <taxon>Cytophagales</taxon>
        <taxon>Leadbetterellaceae</taxon>
        <taxon>Emticicia</taxon>
    </lineage>
</organism>
<dbReference type="EMBL" id="BMKK01000004">
    <property type="protein sequence ID" value="GGD59318.1"/>
    <property type="molecule type" value="Genomic_DNA"/>
</dbReference>